<proteinExistence type="predicted"/>
<dbReference type="EMBL" id="CAVLEF010000163">
    <property type="protein sequence ID" value="CAK1552825.1"/>
    <property type="molecule type" value="Genomic_DNA"/>
</dbReference>
<evidence type="ECO:0000256" key="1">
    <source>
        <dbReference type="SAM" id="MobiDB-lite"/>
    </source>
</evidence>
<sequence length="234" mass="26937">MAEEIDGLHNDIEKLKSIVRKSFARIYASLKARELKTLRQLEAIHKQCQDNEELRRNCVQNIQISYDNEDALLENISNYGTVEFEKLNFDSSTFILEDYVSPYDDHMYMYKTIEDVTNGEDVKELEIIEEAALKEITKTEDCVCYVNIRPEDVSKKFRNVEPEIVKGSNSDENDLSGSLTTIENDTQDSTSESSDQEVKKIEPTDDWLNTIKNQTETEPLQVTDVMEHSTITCS</sequence>
<feature type="region of interest" description="Disordered" evidence="1">
    <location>
        <begin position="164"/>
        <end position="215"/>
    </location>
</feature>
<organism evidence="2 3">
    <name type="scientific">Leptosia nina</name>
    <dbReference type="NCBI Taxonomy" id="320188"/>
    <lineage>
        <taxon>Eukaryota</taxon>
        <taxon>Metazoa</taxon>
        <taxon>Ecdysozoa</taxon>
        <taxon>Arthropoda</taxon>
        <taxon>Hexapoda</taxon>
        <taxon>Insecta</taxon>
        <taxon>Pterygota</taxon>
        <taxon>Neoptera</taxon>
        <taxon>Endopterygota</taxon>
        <taxon>Lepidoptera</taxon>
        <taxon>Glossata</taxon>
        <taxon>Ditrysia</taxon>
        <taxon>Papilionoidea</taxon>
        <taxon>Pieridae</taxon>
        <taxon>Pierinae</taxon>
        <taxon>Leptosia</taxon>
    </lineage>
</organism>
<accession>A0AAV1JWN0</accession>
<dbReference type="Proteomes" id="UP001497472">
    <property type="component" value="Unassembled WGS sequence"/>
</dbReference>
<keyword evidence="3" id="KW-1185">Reference proteome</keyword>
<evidence type="ECO:0000313" key="3">
    <source>
        <dbReference type="Proteomes" id="UP001497472"/>
    </source>
</evidence>
<gene>
    <name evidence="2" type="ORF">LNINA_LOCUS11854</name>
</gene>
<evidence type="ECO:0000313" key="2">
    <source>
        <dbReference type="EMBL" id="CAK1552825.1"/>
    </source>
</evidence>
<protein>
    <submittedName>
        <fullName evidence="2">Uncharacterized protein</fullName>
    </submittedName>
</protein>
<name>A0AAV1JWN0_9NEOP</name>
<comment type="caution">
    <text evidence="2">The sequence shown here is derived from an EMBL/GenBank/DDBJ whole genome shotgun (WGS) entry which is preliminary data.</text>
</comment>
<dbReference type="AlphaFoldDB" id="A0AAV1JWN0"/>
<reference evidence="2 3" key="1">
    <citation type="submission" date="2023-11" db="EMBL/GenBank/DDBJ databases">
        <authorList>
            <person name="Okamura Y."/>
        </authorList>
    </citation>
    <scope>NUCLEOTIDE SEQUENCE [LARGE SCALE GENOMIC DNA]</scope>
</reference>
<feature type="compositionally biased region" description="Polar residues" evidence="1">
    <location>
        <begin position="167"/>
        <end position="184"/>
    </location>
</feature>